<evidence type="ECO:0000313" key="1">
    <source>
        <dbReference type="EMBL" id="CAB3991395.1"/>
    </source>
</evidence>
<protein>
    <submittedName>
        <fullName evidence="1">Uncharacterized protein</fullName>
    </submittedName>
</protein>
<proteinExistence type="predicted"/>
<keyword evidence="2" id="KW-1185">Reference proteome</keyword>
<gene>
    <name evidence="1" type="ORF">PACLA_8A031311</name>
</gene>
<dbReference type="Proteomes" id="UP001152795">
    <property type="component" value="Unassembled WGS sequence"/>
</dbReference>
<evidence type="ECO:0000313" key="2">
    <source>
        <dbReference type="Proteomes" id="UP001152795"/>
    </source>
</evidence>
<organism evidence="1 2">
    <name type="scientific">Paramuricea clavata</name>
    <name type="common">Red gorgonian</name>
    <name type="synonym">Violescent sea-whip</name>
    <dbReference type="NCBI Taxonomy" id="317549"/>
    <lineage>
        <taxon>Eukaryota</taxon>
        <taxon>Metazoa</taxon>
        <taxon>Cnidaria</taxon>
        <taxon>Anthozoa</taxon>
        <taxon>Octocorallia</taxon>
        <taxon>Malacalcyonacea</taxon>
        <taxon>Plexauridae</taxon>
        <taxon>Paramuricea</taxon>
    </lineage>
</organism>
<dbReference type="OrthoDB" id="10605700at2759"/>
<comment type="caution">
    <text evidence="1">The sequence shown here is derived from an EMBL/GenBank/DDBJ whole genome shotgun (WGS) entry which is preliminary data.</text>
</comment>
<dbReference type="EMBL" id="CACRXK020001842">
    <property type="protein sequence ID" value="CAB3991395.1"/>
    <property type="molecule type" value="Genomic_DNA"/>
</dbReference>
<dbReference type="AlphaFoldDB" id="A0A6S7GIF9"/>
<sequence length="199" mass="22558">MRIYFVLCFTLALVSLTQAKGYGKKGSTDLKRVPPPRTMKYCQVSSKITTFLNQFRSIGVPKGRDGFRSIGIPKGRDGLRGIQKRSAGNKWVYNCLHAGLNYQHRIFELPTFHCCKKCEFPGFSYCTRRYTAVIAQSRCNSEALRCIARCIKQSTNKKIGGTVVDPRARMLGRPRSQKCPMKRKKVGGSYCLERSCIRV</sequence>
<reference evidence="1" key="1">
    <citation type="submission" date="2020-04" db="EMBL/GenBank/DDBJ databases">
        <authorList>
            <person name="Alioto T."/>
            <person name="Alioto T."/>
            <person name="Gomez Garrido J."/>
        </authorList>
    </citation>
    <scope>NUCLEOTIDE SEQUENCE</scope>
    <source>
        <strain evidence="1">A484AB</strain>
    </source>
</reference>
<name>A0A6S7GIF9_PARCT</name>
<accession>A0A6S7GIF9</accession>